<dbReference type="PANTHER" id="PTHR43358:SF4">
    <property type="entry name" value="ALPHA_BETA HYDROLASE FOLD-1 DOMAIN-CONTAINING PROTEIN"/>
    <property type="match status" value="1"/>
</dbReference>
<dbReference type="InterPro" id="IPR000383">
    <property type="entry name" value="Xaa-Pro-like_dom"/>
</dbReference>
<gene>
    <name evidence="2" type="ORF">DQG23_18195</name>
</gene>
<dbReference type="Gene3D" id="3.40.50.1820">
    <property type="entry name" value="alpha/beta hydrolase"/>
    <property type="match status" value="1"/>
</dbReference>
<name>A0A329MJ42_9BACL</name>
<accession>A0A329MJ42</accession>
<dbReference type="InterPro" id="IPR052920">
    <property type="entry name" value="DNA-binding_regulatory"/>
</dbReference>
<dbReference type="AlphaFoldDB" id="A0A329MJ42"/>
<keyword evidence="3" id="KW-1185">Reference proteome</keyword>
<sequence>MRKRTVRTVLIALMALILVSLGVSGYVGWSLTHPAKKALTATPDSVGIPFKTIEFPSRKDGIVLKGWVLNPESESKGTVIFAHGYTKNRLQEDVPALPLAKTVVLSGYRVVMFDFRNSGESGGNLTSVGEYEKYDLLGAIDWVKANAPGDIHLLGFSMGATTALLAAAEEPAVSHVIADSPFNNLKNYLRDNLPVWSHLPDFPFTPLIMAMIPPVTGIHPEEVDALAAVDSIAPRRVLFIHSSDDNKIPYTNSEMMWEKHKASFEFWKTSGALHIGSYKIYGKEYEERVVAFLQK</sequence>
<evidence type="ECO:0000259" key="1">
    <source>
        <dbReference type="Pfam" id="PF02129"/>
    </source>
</evidence>
<protein>
    <submittedName>
        <fullName evidence="2">Alpha/beta hydrolase</fullName>
    </submittedName>
</protein>
<dbReference type="GO" id="GO:0016787">
    <property type="term" value="F:hydrolase activity"/>
    <property type="evidence" value="ECO:0007669"/>
    <property type="project" value="UniProtKB-KW"/>
</dbReference>
<dbReference type="OrthoDB" id="9776685at2"/>
<evidence type="ECO:0000313" key="3">
    <source>
        <dbReference type="Proteomes" id="UP000250369"/>
    </source>
</evidence>
<dbReference type="RefSeq" id="WP_113032289.1">
    <property type="nucleotide sequence ID" value="NZ_QMFB01000010.1"/>
</dbReference>
<dbReference type="PANTHER" id="PTHR43358">
    <property type="entry name" value="ALPHA/BETA-HYDROLASE"/>
    <property type="match status" value="1"/>
</dbReference>
<comment type="caution">
    <text evidence="2">The sequence shown here is derived from an EMBL/GenBank/DDBJ whole genome shotgun (WGS) entry which is preliminary data.</text>
</comment>
<feature type="domain" description="Xaa-Pro dipeptidyl-peptidase-like" evidence="1">
    <location>
        <begin position="60"/>
        <end position="272"/>
    </location>
</feature>
<reference evidence="2 3" key="1">
    <citation type="journal article" date="2009" name="Int. J. Syst. Evol. Microbiol.">
        <title>Paenibacillus contaminans sp. nov., isolated from a contaminated laboratory plate.</title>
        <authorList>
            <person name="Chou J.H."/>
            <person name="Lee J.H."/>
            <person name="Lin M.C."/>
            <person name="Chang P.S."/>
            <person name="Arun A.B."/>
            <person name="Young C.C."/>
            <person name="Chen W.M."/>
        </authorList>
    </citation>
    <scope>NUCLEOTIDE SEQUENCE [LARGE SCALE GENOMIC DNA]</scope>
    <source>
        <strain evidence="2 3">CKOBP-6</strain>
    </source>
</reference>
<organism evidence="2 3">
    <name type="scientific">Paenibacillus contaminans</name>
    <dbReference type="NCBI Taxonomy" id="450362"/>
    <lineage>
        <taxon>Bacteria</taxon>
        <taxon>Bacillati</taxon>
        <taxon>Bacillota</taxon>
        <taxon>Bacilli</taxon>
        <taxon>Bacillales</taxon>
        <taxon>Paenibacillaceae</taxon>
        <taxon>Paenibacillus</taxon>
    </lineage>
</organism>
<dbReference type="Pfam" id="PF02129">
    <property type="entry name" value="Peptidase_S15"/>
    <property type="match status" value="1"/>
</dbReference>
<dbReference type="InterPro" id="IPR029058">
    <property type="entry name" value="AB_hydrolase_fold"/>
</dbReference>
<dbReference type="EMBL" id="QMFB01000010">
    <property type="protein sequence ID" value="RAV19859.1"/>
    <property type="molecule type" value="Genomic_DNA"/>
</dbReference>
<evidence type="ECO:0000313" key="2">
    <source>
        <dbReference type="EMBL" id="RAV19859.1"/>
    </source>
</evidence>
<keyword evidence="2" id="KW-0378">Hydrolase</keyword>
<proteinExistence type="predicted"/>
<dbReference type="SUPFAM" id="SSF53474">
    <property type="entry name" value="alpha/beta-Hydrolases"/>
    <property type="match status" value="1"/>
</dbReference>
<dbReference type="Proteomes" id="UP000250369">
    <property type="component" value="Unassembled WGS sequence"/>
</dbReference>